<feature type="transmembrane region" description="Helical" evidence="1">
    <location>
        <begin position="103"/>
        <end position="124"/>
    </location>
</feature>
<sequence>MNVARLATAFSIIGGLFIIYVGVSYLFLPEATASGFGLPAWPAGDAAGFLNVKGVRDIGTGVVILALLAAKQRYALAITTLAMALIPFGDMLTILRWDGSTTIALSVHGLTAAFVALTGALLLWERRTTQVPVAA</sequence>
<feature type="transmembrane region" description="Helical" evidence="1">
    <location>
        <begin position="74"/>
        <end position="97"/>
    </location>
</feature>
<keyword evidence="1" id="KW-0812">Transmembrane</keyword>
<organism evidence="2 3">
    <name type="scientific">Nocardia goodfellowii</name>
    <dbReference type="NCBI Taxonomy" id="882446"/>
    <lineage>
        <taxon>Bacteria</taxon>
        <taxon>Bacillati</taxon>
        <taxon>Actinomycetota</taxon>
        <taxon>Actinomycetes</taxon>
        <taxon>Mycobacteriales</taxon>
        <taxon>Nocardiaceae</taxon>
        <taxon>Nocardia</taxon>
    </lineage>
</organism>
<evidence type="ECO:0008006" key="4">
    <source>
        <dbReference type="Google" id="ProtNLM"/>
    </source>
</evidence>
<comment type="caution">
    <text evidence="2">The sequence shown here is derived from an EMBL/GenBank/DDBJ whole genome shotgun (WGS) entry which is preliminary data.</text>
</comment>
<dbReference type="Pfam" id="PF14087">
    <property type="entry name" value="DUF4267"/>
    <property type="match status" value="1"/>
</dbReference>
<keyword evidence="1" id="KW-1133">Transmembrane helix</keyword>
<name>A0ABS4QCJ7_9NOCA</name>
<reference evidence="2 3" key="1">
    <citation type="submission" date="2021-03" db="EMBL/GenBank/DDBJ databases">
        <title>Sequencing the genomes of 1000 actinobacteria strains.</title>
        <authorList>
            <person name="Klenk H.-P."/>
        </authorList>
    </citation>
    <scope>NUCLEOTIDE SEQUENCE [LARGE SCALE GENOMIC DNA]</scope>
    <source>
        <strain evidence="2 3">DSM 45516</strain>
    </source>
</reference>
<dbReference type="EMBL" id="JAGGMR010000001">
    <property type="protein sequence ID" value="MBP2189409.1"/>
    <property type="molecule type" value="Genomic_DNA"/>
</dbReference>
<dbReference type="InterPro" id="IPR025363">
    <property type="entry name" value="DUF4267"/>
</dbReference>
<evidence type="ECO:0000313" key="2">
    <source>
        <dbReference type="EMBL" id="MBP2189409.1"/>
    </source>
</evidence>
<gene>
    <name evidence="2" type="ORF">BJ987_002310</name>
</gene>
<proteinExistence type="predicted"/>
<keyword evidence="3" id="KW-1185">Reference proteome</keyword>
<protein>
    <recommendedName>
        <fullName evidence="4">Small membrane hydrophobic protein</fullName>
    </recommendedName>
</protein>
<dbReference type="Proteomes" id="UP001519325">
    <property type="component" value="Unassembled WGS sequence"/>
</dbReference>
<accession>A0ABS4QCJ7</accession>
<evidence type="ECO:0000313" key="3">
    <source>
        <dbReference type="Proteomes" id="UP001519325"/>
    </source>
</evidence>
<evidence type="ECO:0000256" key="1">
    <source>
        <dbReference type="SAM" id="Phobius"/>
    </source>
</evidence>
<feature type="transmembrane region" description="Helical" evidence="1">
    <location>
        <begin position="6"/>
        <end position="28"/>
    </location>
</feature>
<keyword evidence="1" id="KW-0472">Membrane</keyword>
<dbReference type="RefSeq" id="WP_209888055.1">
    <property type="nucleotide sequence ID" value="NZ_JAGGMR010000001.1"/>
</dbReference>